<reference evidence="2 3" key="1">
    <citation type="submission" date="2016-10" db="EMBL/GenBank/DDBJ databases">
        <authorList>
            <person name="de Groot N.N."/>
        </authorList>
    </citation>
    <scope>NUCLEOTIDE SEQUENCE [LARGE SCALE GENOMIC DNA]</scope>
    <source>
        <strain evidence="2 3">DSM 44215</strain>
    </source>
</reference>
<feature type="domain" description="Transposase DDE" evidence="1">
    <location>
        <begin position="17"/>
        <end position="464"/>
    </location>
</feature>
<gene>
    <name evidence="2" type="ORF">SAMN04488548_1341050</name>
</gene>
<evidence type="ECO:0000259" key="1">
    <source>
        <dbReference type="Pfam" id="PF13701"/>
    </source>
</evidence>
<dbReference type="InterPro" id="IPR025668">
    <property type="entry name" value="Tnp_DDE_dom"/>
</dbReference>
<dbReference type="AlphaFoldDB" id="A0A1H2ID31"/>
<accession>A0A1H2ID31</accession>
<dbReference type="Proteomes" id="UP000183180">
    <property type="component" value="Unassembled WGS sequence"/>
</dbReference>
<evidence type="ECO:0000313" key="3">
    <source>
        <dbReference type="Proteomes" id="UP000183180"/>
    </source>
</evidence>
<dbReference type="InterPro" id="IPR047960">
    <property type="entry name" value="Transpos_IS1380"/>
</dbReference>
<sequence length="465" mass="50742">MKNNLYPKMMVDPTRTESVVTTSGAVLLTKTVDVSGLGADLTAAMAPWRTTAAVHDPAKIVLDLAMTLAAGGDCVADVAAVRAQPQVYGQVASDPTMSRVITRLAADVEAVSTAISAARAAARERVWATARPLEGIAGSVDGGLVIVDLDATTVTAGSAKEQAQKTYKRVFGHSPMCSFVDHGAFGTGETLHLDLRRGGASPKGADMHIAALEAALAQLPAAERAQVLIRTDSAGCAKKFLAHLAEQNLQYSVGFTISELVKDALAMLSEAAWVTAITNDDADPRADAQVAEITLPRPVRDGETAYEPWPPGMRLIVRREYPHNGAQHLITDIEGRRYTVFATNTRGRGWTLPTLELRHRQRARAEDRIRCLKDTGMANLPFDSFAKNQLWLDIVALASDLLAWTQTLGYHRHHPIRRWEPKRLRHRLLTVAGKIITHARTTTLQLPTDWPYNHHIRHGWQRLAA</sequence>
<protein>
    <submittedName>
        <fullName evidence="2">Transposase DDE domain group 1</fullName>
    </submittedName>
</protein>
<organism evidence="2 3">
    <name type="scientific">Gordonia westfalica</name>
    <dbReference type="NCBI Taxonomy" id="158898"/>
    <lineage>
        <taxon>Bacteria</taxon>
        <taxon>Bacillati</taxon>
        <taxon>Actinomycetota</taxon>
        <taxon>Actinomycetes</taxon>
        <taxon>Mycobacteriales</taxon>
        <taxon>Gordoniaceae</taxon>
        <taxon>Gordonia</taxon>
    </lineage>
</organism>
<name>A0A1H2ID31_9ACTN</name>
<dbReference type="Pfam" id="PF13701">
    <property type="entry name" value="DDE_Tnp_1_4"/>
    <property type="match status" value="1"/>
</dbReference>
<evidence type="ECO:0000313" key="2">
    <source>
        <dbReference type="EMBL" id="SDU41983.1"/>
    </source>
</evidence>
<dbReference type="STRING" id="158898.SAMN04488548_1341050"/>
<proteinExistence type="predicted"/>
<dbReference type="NCBIfam" id="NF033539">
    <property type="entry name" value="transpos_IS1380"/>
    <property type="match status" value="1"/>
</dbReference>
<dbReference type="EMBL" id="FNLM01000034">
    <property type="protein sequence ID" value="SDU41983.1"/>
    <property type="molecule type" value="Genomic_DNA"/>
</dbReference>